<evidence type="ECO:0000259" key="1">
    <source>
        <dbReference type="PROSITE" id="PS51819"/>
    </source>
</evidence>
<dbReference type="Proteomes" id="UP000199408">
    <property type="component" value="Unassembled WGS sequence"/>
</dbReference>
<dbReference type="SUPFAM" id="SSF54593">
    <property type="entry name" value="Glyoxalase/Bleomycin resistance protein/Dihydroxybiphenyl dioxygenase"/>
    <property type="match status" value="1"/>
</dbReference>
<accession>A0A1C5HSN8</accession>
<dbReference type="InterPro" id="IPR041581">
    <property type="entry name" value="Glyoxalase_6"/>
</dbReference>
<evidence type="ECO:0000313" key="3">
    <source>
        <dbReference type="Proteomes" id="UP000199408"/>
    </source>
</evidence>
<reference evidence="3" key="1">
    <citation type="submission" date="2016-06" db="EMBL/GenBank/DDBJ databases">
        <authorList>
            <person name="Varghese N."/>
        </authorList>
    </citation>
    <scope>NUCLEOTIDE SEQUENCE [LARGE SCALE GENOMIC DNA]</scope>
    <source>
        <strain evidence="3">DSM 43171</strain>
    </source>
</reference>
<evidence type="ECO:0000313" key="2">
    <source>
        <dbReference type="EMBL" id="SCG48958.1"/>
    </source>
</evidence>
<dbReference type="EMBL" id="FMDN01000005">
    <property type="protein sequence ID" value="SCG48958.1"/>
    <property type="molecule type" value="Genomic_DNA"/>
</dbReference>
<dbReference type="InterPro" id="IPR029068">
    <property type="entry name" value="Glyas_Bleomycin-R_OHBP_Dase"/>
</dbReference>
<dbReference type="AlphaFoldDB" id="A0A1C5HSN8"/>
<proteinExistence type="predicted"/>
<gene>
    <name evidence="2" type="ORF">GA0070560_105337</name>
</gene>
<dbReference type="InterPro" id="IPR037523">
    <property type="entry name" value="VOC_core"/>
</dbReference>
<dbReference type="OrthoDB" id="8957634at2"/>
<protein>
    <submittedName>
        <fullName evidence="2">Glyoxalase-like domain-containing protein</fullName>
    </submittedName>
</protein>
<dbReference type="Pfam" id="PF18029">
    <property type="entry name" value="Glyoxalase_6"/>
    <property type="match status" value="1"/>
</dbReference>
<dbReference type="RefSeq" id="WP_091294416.1">
    <property type="nucleotide sequence ID" value="NZ_FMDN01000005.1"/>
</dbReference>
<dbReference type="STRING" id="47864.GA0070560_105337"/>
<feature type="domain" description="VOC" evidence="1">
    <location>
        <begin position="8"/>
        <end position="116"/>
    </location>
</feature>
<name>A0A1C5HSN8_9ACTN</name>
<keyword evidence="3" id="KW-1185">Reference proteome</keyword>
<dbReference type="PROSITE" id="PS51819">
    <property type="entry name" value="VOC"/>
    <property type="match status" value="1"/>
</dbReference>
<dbReference type="Gene3D" id="3.10.180.10">
    <property type="entry name" value="2,3-Dihydroxybiphenyl 1,2-Dioxygenase, domain 1"/>
    <property type="match status" value="1"/>
</dbReference>
<sequence>MTANFPMHLGGVVIGSNDPDRLAAWYRAAFLPDAPEGYAIEFAGGRWIFAHRDDVAAQPAEPGRVILNLYVEDIRAVESHLETLGVTWIRKVEKGGPGMIGTLEDADGNYLQLVEVGDTDTGH</sequence>
<organism evidence="2 3">
    <name type="scientific">Micromonospora halophytica</name>
    <dbReference type="NCBI Taxonomy" id="47864"/>
    <lineage>
        <taxon>Bacteria</taxon>
        <taxon>Bacillati</taxon>
        <taxon>Actinomycetota</taxon>
        <taxon>Actinomycetes</taxon>
        <taxon>Micromonosporales</taxon>
        <taxon>Micromonosporaceae</taxon>
        <taxon>Micromonospora</taxon>
    </lineage>
</organism>